<proteinExistence type="predicted"/>
<dbReference type="EMBL" id="LUUJ01000054">
    <property type="protein sequence ID" value="OAI18900.1"/>
    <property type="molecule type" value="Genomic_DNA"/>
</dbReference>
<dbReference type="Proteomes" id="UP000077857">
    <property type="component" value="Unassembled WGS sequence"/>
</dbReference>
<accession>A0A177NPC9</accession>
<name>A0A177NPC9_9GAMM</name>
<gene>
    <name evidence="1" type="ORF">A1507_08320</name>
</gene>
<sequence length="61" mass="6805">MLTIAFGFNVQTIRAFQHPIRVHEIKFMLFQIGLPLAFLPSVSSIHEIIVDALIVLVKGCA</sequence>
<protein>
    <submittedName>
        <fullName evidence="1">Uncharacterized protein</fullName>
    </submittedName>
</protein>
<reference evidence="1 2" key="1">
    <citation type="submission" date="2016-03" db="EMBL/GenBank/DDBJ databases">
        <authorList>
            <person name="Ploux O."/>
        </authorList>
    </citation>
    <scope>NUCLEOTIDE SEQUENCE [LARGE SCALE GENOMIC DNA]</scope>
    <source>
        <strain evidence="1 2">R-45378</strain>
    </source>
</reference>
<comment type="caution">
    <text evidence="1">The sequence shown here is derived from an EMBL/GenBank/DDBJ whole genome shotgun (WGS) entry which is preliminary data.</text>
</comment>
<organism evidence="1 2">
    <name type="scientific">Methylomonas koyamae</name>
    <dbReference type="NCBI Taxonomy" id="702114"/>
    <lineage>
        <taxon>Bacteria</taxon>
        <taxon>Pseudomonadati</taxon>
        <taxon>Pseudomonadota</taxon>
        <taxon>Gammaproteobacteria</taxon>
        <taxon>Methylococcales</taxon>
        <taxon>Methylococcaceae</taxon>
        <taxon>Methylomonas</taxon>
    </lineage>
</organism>
<evidence type="ECO:0000313" key="1">
    <source>
        <dbReference type="EMBL" id="OAI18900.1"/>
    </source>
</evidence>
<dbReference type="AlphaFoldDB" id="A0A177NPC9"/>
<evidence type="ECO:0000313" key="2">
    <source>
        <dbReference type="Proteomes" id="UP000077857"/>
    </source>
</evidence>